<evidence type="ECO:0000256" key="8">
    <source>
        <dbReference type="ARBA" id="ARBA00022801"/>
    </source>
</evidence>
<keyword evidence="8" id="KW-0378">Hydrolase</keyword>
<feature type="signal peptide" evidence="15">
    <location>
        <begin position="1"/>
        <end position="32"/>
    </location>
</feature>
<dbReference type="Pfam" id="PF00675">
    <property type="entry name" value="Peptidase_M16"/>
    <property type="match status" value="1"/>
</dbReference>
<dbReference type="RefSeq" id="WP_183706454.1">
    <property type="nucleotide sequence ID" value="NZ_JACHFE010000012.1"/>
</dbReference>
<evidence type="ECO:0000256" key="6">
    <source>
        <dbReference type="ARBA" id="ARBA00022670"/>
    </source>
</evidence>
<name>A0A840UP56_9GAMM</name>
<evidence type="ECO:0000259" key="16">
    <source>
        <dbReference type="Pfam" id="PF00675"/>
    </source>
</evidence>
<protein>
    <recommendedName>
        <fullName evidence="5">Protease 3</fullName>
        <ecNumber evidence="4">3.4.24.55</ecNumber>
    </recommendedName>
    <alternativeName>
        <fullName evidence="13">Pitrilysin</fullName>
    </alternativeName>
    <alternativeName>
        <fullName evidence="12">Protease III</fullName>
    </alternativeName>
    <alternativeName>
        <fullName evidence="11">Protease pi</fullName>
    </alternativeName>
</protein>
<sequence length="948" mass="106701">MTAERIPMPTRHLAHLLMATLLTLFASSFAQAAEQPVKSPNDPNSYRYLELDNGLKVILVSDPQAEKAAASLNVAVGSGDDPDERAGLAHFLEHMLFLGTEKYPEPGEYQQFIRSHGGSHNAFTAFQDTNYFFDVESEFLEPALDRFAQQFSAPLFTAELVDRERNAVHSEYTSKLKEDGRRLLSVRKAAGNPDHAFSRFAVGNLTTLENTDDNPLRPDLIEFWQQHYSSNIMSLAVYGPQPLDTLENMVTGRFGAIENRNLEPARHTEPFFVSDNLPEKVLAETLKDTRHMTLAFPIPSQQDNYRSKPASYLASILGHEGPGSLLDVLKREGLVEGLSAGLGRDTGEHATLEISMSLTREGMDRQDDILALAFEYIDRIRQNGISEQRFKEMQQLARMDFRFHEQGEPVNEATRLSRMLRTYPPEDVLQAPWLMETYAPEQYRNILARLTPGNVKVWVSGPDLDLKNPNHTEWYQTPWQRQPLKLTSKPDATLASQLALPPANPFIPEDLSLVAGNTMEQPEHLTSVDGLDVWYARDTRFDTPRANVFVSLRTPATGESARTDVLASLLVDAINTNLNAQAYAARVAGLNYRIYSHLRGITIRVGGYSDKLHTLLARILTELARPGITEQRFQIARQRLIDGLENRERERPVSQTSQFVQTALLEGTFPVKDRLAAARDVTRDELEAFARSLLDETDPVMLAHGNLTEASALNLANQINALVLGNGERTQVPRSAVRQVPEGQTLASLAVDHPDTGYTLYLQGQDRSYDERARFRVLTQILSSPFYKEIRTNRQLGYIVYATNFEMLETPAIGLVVQSPKADAQAIDSAVSEFTDSFAGELASLDTQRLAREKQAVISSLLEKDRQLDEISGRYWREIDRSNRDFNSRQKLAEAIRAVTRQDLIETYRRTLEERQRGLMVVTGRDEANADETLHSLRRQPAVPQSKD</sequence>
<evidence type="ECO:0000256" key="5">
    <source>
        <dbReference type="ARBA" id="ARBA00017565"/>
    </source>
</evidence>
<dbReference type="FunFam" id="3.30.830.10:FF:000005">
    <property type="entry name" value="nardilysin isoform X1"/>
    <property type="match status" value="1"/>
</dbReference>
<dbReference type="InterPro" id="IPR011765">
    <property type="entry name" value="Pept_M16_N"/>
</dbReference>
<dbReference type="AlphaFoldDB" id="A0A840UP56"/>
<feature type="domain" description="Peptidase M16 C-terminal" evidence="17">
    <location>
        <begin position="218"/>
        <end position="395"/>
    </location>
</feature>
<dbReference type="InterPro" id="IPR032632">
    <property type="entry name" value="Peptidase_M16_M"/>
</dbReference>
<dbReference type="PROSITE" id="PS00143">
    <property type="entry name" value="INSULINASE"/>
    <property type="match status" value="1"/>
</dbReference>
<feature type="chain" id="PRO_5032415082" description="Protease 3" evidence="15">
    <location>
        <begin position="33"/>
        <end position="948"/>
    </location>
</feature>
<evidence type="ECO:0000256" key="11">
    <source>
        <dbReference type="ARBA" id="ARBA00029597"/>
    </source>
</evidence>
<evidence type="ECO:0000256" key="12">
    <source>
        <dbReference type="ARBA" id="ARBA00031184"/>
    </source>
</evidence>
<dbReference type="InterPro" id="IPR054734">
    <property type="entry name" value="PqqF-like_C_4"/>
</dbReference>
<gene>
    <name evidence="20" type="ORF">HNR38_003353</name>
</gene>
<dbReference type="GO" id="GO:0006508">
    <property type="term" value="P:proteolysis"/>
    <property type="evidence" value="ECO:0007669"/>
    <property type="project" value="UniProtKB-KW"/>
</dbReference>
<dbReference type="FunFam" id="3.30.830.10:FF:000012">
    <property type="entry name" value="Protease 3"/>
    <property type="match status" value="1"/>
</dbReference>
<dbReference type="Proteomes" id="UP000591735">
    <property type="component" value="Unassembled WGS sequence"/>
</dbReference>
<dbReference type="InterPro" id="IPR001431">
    <property type="entry name" value="Pept_M16_Zn_BS"/>
</dbReference>
<evidence type="ECO:0000256" key="4">
    <source>
        <dbReference type="ARBA" id="ARBA00012449"/>
    </source>
</evidence>
<dbReference type="InterPro" id="IPR011249">
    <property type="entry name" value="Metalloenz_LuxS/M16"/>
</dbReference>
<proteinExistence type="inferred from homology"/>
<evidence type="ECO:0000259" key="17">
    <source>
        <dbReference type="Pfam" id="PF05193"/>
    </source>
</evidence>
<dbReference type="GO" id="GO:0046872">
    <property type="term" value="F:metal ion binding"/>
    <property type="evidence" value="ECO:0007669"/>
    <property type="project" value="UniProtKB-KW"/>
</dbReference>
<evidence type="ECO:0000313" key="20">
    <source>
        <dbReference type="EMBL" id="MBB5322836.1"/>
    </source>
</evidence>
<evidence type="ECO:0000256" key="10">
    <source>
        <dbReference type="ARBA" id="ARBA00023049"/>
    </source>
</evidence>
<evidence type="ECO:0000259" key="18">
    <source>
        <dbReference type="Pfam" id="PF16187"/>
    </source>
</evidence>
<keyword evidence="9" id="KW-0862">Zinc</keyword>
<comment type="function">
    <text evidence="2">Endopeptidase that degrades small peptides of less than 7 kDa, such as glucagon and insulin.</text>
</comment>
<dbReference type="InterPro" id="IPR050626">
    <property type="entry name" value="Peptidase_M16"/>
</dbReference>
<evidence type="ECO:0000256" key="13">
    <source>
        <dbReference type="ARBA" id="ARBA00033450"/>
    </source>
</evidence>
<evidence type="ECO:0000256" key="2">
    <source>
        <dbReference type="ARBA" id="ARBA00002184"/>
    </source>
</evidence>
<dbReference type="PANTHER" id="PTHR43690">
    <property type="entry name" value="NARDILYSIN"/>
    <property type="match status" value="1"/>
</dbReference>
<dbReference type="SUPFAM" id="SSF63411">
    <property type="entry name" value="LuxS/MPP-like metallohydrolase"/>
    <property type="match status" value="4"/>
</dbReference>
<comment type="cofactor">
    <cofactor evidence="1">
        <name>Zn(2+)</name>
        <dbReference type="ChEBI" id="CHEBI:29105"/>
    </cofactor>
</comment>
<dbReference type="GO" id="GO:0005737">
    <property type="term" value="C:cytoplasm"/>
    <property type="evidence" value="ECO:0007669"/>
    <property type="project" value="UniProtKB-ARBA"/>
</dbReference>
<evidence type="ECO:0000259" key="19">
    <source>
        <dbReference type="Pfam" id="PF22456"/>
    </source>
</evidence>
<dbReference type="Pfam" id="PF05193">
    <property type="entry name" value="Peptidase_M16_C"/>
    <property type="match status" value="1"/>
</dbReference>
<organism evidence="20 21">
    <name type="scientific">Marinobacter oulmenensis</name>
    <dbReference type="NCBI Taxonomy" id="643747"/>
    <lineage>
        <taxon>Bacteria</taxon>
        <taxon>Pseudomonadati</taxon>
        <taxon>Pseudomonadota</taxon>
        <taxon>Gammaproteobacteria</taxon>
        <taxon>Pseudomonadales</taxon>
        <taxon>Marinobacteraceae</taxon>
        <taxon>Marinobacter</taxon>
    </lineage>
</organism>
<accession>A0A840UP56</accession>
<feature type="domain" description="Coenzyme PQQ synthesis protein F-like C-terminal lobe" evidence="19">
    <location>
        <begin position="777"/>
        <end position="876"/>
    </location>
</feature>
<keyword evidence="10" id="KW-0482">Metalloprotease</keyword>
<dbReference type="GO" id="GO:0004222">
    <property type="term" value="F:metalloendopeptidase activity"/>
    <property type="evidence" value="ECO:0007669"/>
    <property type="project" value="UniProtKB-EC"/>
</dbReference>
<dbReference type="Gene3D" id="3.30.830.10">
    <property type="entry name" value="Metalloenzyme, LuxS/M16 peptidase-like"/>
    <property type="match status" value="4"/>
</dbReference>
<dbReference type="EMBL" id="JACHFE010000012">
    <property type="protein sequence ID" value="MBB5322836.1"/>
    <property type="molecule type" value="Genomic_DNA"/>
</dbReference>
<evidence type="ECO:0000256" key="14">
    <source>
        <dbReference type="RuleBase" id="RU004447"/>
    </source>
</evidence>
<comment type="caution">
    <text evidence="20">The sequence shown here is derived from an EMBL/GenBank/DDBJ whole genome shotgun (WGS) entry which is preliminary data.</text>
</comment>
<keyword evidence="21" id="KW-1185">Reference proteome</keyword>
<dbReference type="EC" id="3.4.24.55" evidence="4"/>
<reference evidence="20 21" key="1">
    <citation type="submission" date="2020-08" db="EMBL/GenBank/DDBJ databases">
        <title>Genomic Encyclopedia of Type Strains, Phase IV (KMG-IV): sequencing the most valuable type-strain genomes for metagenomic binning, comparative biology and taxonomic classification.</title>
        <authorList>
            <person name="Goeker M."/>
        </authorList>
    </citation>
    <scope>NUCLEOTIDE SEQUENCE [LARGE SCALE GENOMIC DNA]</scope>
    <source>
        <strain evidence="20 21">DSM 22359</strain>
    </source>
</reference>
<evidence type="ECO:0000256" key="3">
    <source>
        <dbReference type="ARBA" id="ARBA00007261"/>
    </source>
</evidence>
<keyword evidence="6" id="KW-0645">Protease</keyword>
<keyword evidence="15" id="KW-0732">Signal</keyword>
<evidence type="ECO:0000256" key="7">
    <source>
        <dbReference type="ARBA" id="ARBA00022723"/>
    </source>
</evidence>
<feature type="domain" description="Peptidase M16 middle/third" evidence="18">
    <location>
        <begin position="401"/>
        <end position="677"/>
    </location>
</feature>
<comment type="similarity">
    <text evidence="3 14">Belongs to the peptidase M16 family.</text>
</comment>
<feature type="domain" description="Peptidase M16 N-terminal" evidence="16">
    <location>
        <begin position="56"/>
        <end position="181"/>
    </location>
</feature>
<dbReference type="InterPro" id="IPR007863">
    <property type="entry name" value="Peptidase_M16_C"/>
</dbReference>
<evidence type="ECO:0000256" key="15">
    <source>
        <dbReference type="SAM" id="SignalP"/>
    </source>
</evidence>
<keyword evidence="7" id="KW-0479">Metal-binding</keyword>
<evidence type="ECO:0000256" key="9">
    <source>
        <dbReference type="ARBA" id="ARBA00022833"/>
    </source>
</evidence>
<evidence type="ECO:0000256" key="1">
    <source>
        <dbReference type="ARBA" id="ARBA00001947"/>
    </source>
</evidence>
<dbReference type="Pfam" id="PF22456">
    <property type="entry name" value="PqqF-like_C_4"/>
    <property type="match status" value="1"/>
</dbReference>
<dbReference type="PANTHER" id="PTHR43690:SF18">
    <property type="entry name" value="INSULIN-DEGRADING ENZYME-RELATED"/>
    <property type="match status" value="1"/>
</dbReference>
<evidence type="ECO:0000313" key="21">
    <source>
        <dbReference type="Proteomes" id="UP000591735"/>
    </source>
</evidence>
<dbReference type="Pfam" id="PF16187">
    <property type="entry name" value="Peptidase_M16_M"/>
    <property type="match status" value="1"/>
</dbReference>